<dbReference type="EnsemblPlants" id="KRH68700">
    <property type="protein sequence ID" value="KRH68700"/>
    <property type="gene ID" value="GLYMA_03G244900"/>
</dbReference>
<name>K7KGU9_SOYBN</name>
<dbReference type="HOGENOM" id="CLU_2255039_0_0_1"/>
<dbReference type="Proteomes" id="UP000008827">
    <property type="component" value="Chromosome 3"/>
</dbReference>
<dbReference type="EMBL" id="CM000836">
    <property type="protein sequence ID" value="KRH68700.1"/>
    <property type="molecule type" value="Genomic_DNA"/>
</dbReference>
<reference evidence="2" key="2">
    <citation type="submission" date="2018-02" db="UniProtKB">
        <authorList>
            <consortium name="EnsemblPlants"/>
        </authorList>
    </citation>
    <scope>IDENTIFICATION</scope>
    <source>
        <strain evidence="2">Williams 82</strain>
    </source>
</reference>
<sequence length="104" mass="11832">MRFIKLWAFQLQQIAFVVWLSTYPKVIIYRYQSFPSCLSAANKWRGSDVNIVVFTKTSQRTSAQPTRMGVRTAECGGILGSNCKVQYLSLTLEVWASVGEFLRS</sequence>
<dbReference type="PaxDb" id="3847-GLYMA03G40495.1"/>
<dbReference type="InParanoid" id="K7KGU9"/>
<dbReference type="Gramene" id="KRH68700">
    <property type="protein sequence ID" value="KRH68700"/>
    <property type="gene ID" value="GLYMA_03G244900"/>
</dbReference>
<evidence type="ECO:0000313" key="2">
    <source>
        <dbReference type="EnsemblPlants" id="KRH68700"/>
    </source>
</evidence>
<organism evidence="2">
    <name type="scientific">Glycine max</name>
    <name type="common">Soybean</name>
    <name type="synonym">Glycine hispida</name>
    <dbReference type="NCBI Taxonomy" id="3847"/>
    <lineage>
        <taxon>Eukaryota</taxon>
        <taxon>Viridiplantae</taxon>
        <taxon>Streptophyta</taxon>
        <taxon>Embryophyta</taxon>
        <taxon>Tracheophyta</taxon>
        <taxon>Spermatophyta</taxon>
        <taxon>Magnoliopsida</taxon>
        <taxon>eudicotyledons</taxon>
        <taxon>Gunneridae</taxon>
        <taxon>Pentapetalae</taxon>
        <taxon>rosids</taxon>
        <taxon>fabids</taxon>
        <taxon>Fabales</taxon>
        <taxon>Fabaceae</taxon>
        <taxon>Papilionoideae</taxon>
        <taxon>50 kb inversion clade</taxon>
        <taxon>NPAAA clade</taxon>
        <taxon>indigoferoid/millettioid clade</taxon>
        <taxon>Phaseoleae</taxon>
        <taxon>Glycine</taxon>
        <taxon>Glycine subgen. Soja</taxon>
    </lineage>
</organism>
<evidence type="ECO:0000313" key="3">
    <source>
        <dbReference type="Proteomes" id="UP000008827"/>
    </source>
</evidence>
<protein>
    <submittedName>
        <fullName evidence="1 2">Uncharacterized protein</fullName>
    </submittedName>
</protein>
<dbReference type="AlphaFoldDB" id="K7KGU9"/>
<reference evidence="1 2" key="1">
    <citation type="journal article" date="2010" name="Nature">
        <title>Genome sequence of the palaeopolyploid soybean.</title>
        <authorList>
            <person name="Schmutz J."/>
            <person name="Cannon S.B."/>
            <person name="Schlueter J."/>
            <person name="Ma J."/>
            <person name="Mitros T."/>
            <person name="Nelson W."/>
            <person name="Hyten D.L."/>
            <person name="Song Q."/>
            <person name="Thelen J.J."/>
            <person name="Cheng J."/>
            <person name="Xu D."/>
            <person name="Hellsten U."/>
            <person name="May G.D."/>
            <person name="Yu Y."/>
            <person name="Sakurai T."/>
            <person name="Umezawa T."/>
            <person name="Bhattacharyya M.K."/>
            <person name="Sandhu D."/>
            <person name="Valliyodan B."/>
            <person name="Lindquist E."/>
            <person name="Peto M."/>
            <person name="Grant D."/>
            <person name="Shu S."/>
            <person name="Goodstein D."/>
            <person name="Barry K."/>
            <person name="Futrell-Griggs M."/>
            <person name="Abernathy B."/>
            <person name="Du J."/>
            <person name="Tian Z."/>
            <person name="Zhu L."/>
            <person name="Gill N."/>
            <person name="Joshi T."/>
            <person name="Libault M."/>
            <person name="Sethuraman A."/>
            <person name="Zhang X.-C."/>
            <person name="Shinozaki K."/>
            <person name="Nguyen H.T."/>
            <person name="Wing R.A."/>
            <person name="Cregan P."/>
            <person name="Specht J."/>
            <person name="Grimwood J."/>
            <person name="Rokhsar D."/>
            <person name="Stacey G."/>
            <person name="Shoemaker R.C."/>
            <person name="Jackson S.A."/>
        </authorList>
    </citation>
    <scope>NUCLEOTIDE SEQUENCE [LARGE SCALE GENOMIC DNA]</scope>
    <source>
        <strain evidence="2">cv. Williams 82</strain>
        <tissue evidence="1">Callus</tissue>
    </source>
</reference>
<gene>
    <name evidence="1" type="ORF">GLYMA_03G244900</name>
</gene>
<accession>K7KGU9</accession>
<proteinExistence type="predicted"/>
<reference evidence="1" key="3">
    <citation type="submission" date="2018-07" db="EMBL/GenBank/DDBJ databases">
        <title>WGS assembly of Glycine max.</title>
        <authorList>
            <person name="Schmutz J."/>
            <person name="Cannon S."/>
            <person name="Schlueter J."/>
            <person name="Ma J."/>
            <person name="Mitros T."/>
            <person name="Nelson W."/>
            <person name="Hyten D."/>
            <person name="Song Q."/>
            <person name="Thelen J."/>
            <person name="Cheng J."/>
            <person name="Xu D."/>
            <person name="Hellsten U."/>
            <person name="May G."/>
            <person name="Yu Y."/>
            <person name="Sakurai T."/>
            <person name="Umezawa T."/>
            <person name="Bhattacharyya M."/>
            <person name="Sandhu D."/>
            <person name="Valliyodan B."/>
            <person name="Lindquist E."/>
            <person name="Peto M."/>
            <person name="Grant D."/>
            <person name="Shu S."/>
            <person name="Goodstein D."/>
            <person name="Barry K."/>
            <person name="Futrell-Griggs M."/>
            <person name="Abernathy B."/>
            <person name="Du J."/>
            <person name="Tian Z."/>
            <person name="Zhu L."/>
            <person name="Gill N."/>
            <person name="Joshi T."/>
            <person name="Libault M."/>
            <person name="Sethuraman A."/>
            <person name="Zhang X."/>
            <person name="Shinozaki K."/>
            <person name="Nguyen H."/>
            <person name="Wing R."/>
            <person name="Cregan P."/>
            <person name="Specht J."/>
            <person name="Grimwood J."/>
            <person name="Rokhsar D."/>
            <person name="Stacey G."/>
            <person name="Shoemaker R."/>
            <person name="Jackson S."/>
        </authorList>
    </citation>
    <scope>NUCLEOTIDE SEQUENCE</scope>
    <source>
        <tissue evidence="1">Callus</tissue>
    </source>
</reference>
<keyword evidence="3" id="KW-1185">Reference proteome</keyword>
<evidence type="ECO:0000313" key="1">
    <source>
        <dbReference type="EMBL" id="KRH68700.1"/>
    </source>
</evidence>